<evidence type="ECO:0000313" key="2">
    <source>
        <dbReference type="Proteomes" id="UP001138751"/>
    </source>
</evidence>
<organism evidence="1 2">
    <name type="scientific">Neoroseomonas soli</name>
    <dbReference type="NCBI Taxonomy" id="1081025"/>
    <lineage>
        <taxon>Bacteria</taxon>
        <taxon>Pseudomonadati</taxon>
        <taxon>Pseudomonadota</taxon>
        <taxon>Alphaproteobacteria</taxon>
        <taxon>Acetobacterales</taxon>
        <taxon>Acetobacteraceae</taxon>
        <taxon>Neoroseomonas</taxon>
    </lineage>
</organism>
<keyword evidence="2" id="KW-1185">Reference proteome</keyword>
<evidence type="ECO:0000313" key="1">
    <source>
        <dbReference type="EMBL" id="MBR0673945.1"/>
    </source>
</evidence>
<dbReference type="AlphaFoldDB" id="A0A9X9X3G6"/>
<dbReference type="RefSeq" id="WP_211864342.1">
    <property type="nucleotide sequence ID" value="NZ_JAAEDM010000099.1"/>
</dbReference>
<dbReference type="Gene3D" id="3.30.70.1230">
    <property type="entry name" value="Nucleotide cyclase"/>
    <property type="match status" value="1"/>
</dbReference>
<dbReference type="SUPFAM" id="SSF55073">
    <property type="entry name" value="Nucleotide cyclase"/>
    <property type="match status" value="1"/>
</dbReference>
<dbReference type="Pfam" id="PF20308">
    <property type="entry name" value="TPR-S"/>
    <property type="match status" value="1"/>
</dbReference>
<dbReference type="EMBL" id="JAAEDM010000099">
    <property type="protein sequence ID" value="MBR0673945.1"/>
    <property type="molecule type" value="Genomic_DNA"/>
</dbReference>
<reference evidence="1" key="2">
    <citation type="journal article" date="2021" name="Syst. Appl. Microbiol.">
        <title>Roseomonas hellenica sp. nov., isolated from roots of wild-growing Alkanna tinctoria.</title>
        <authorList>
            <person name="Rat A."/>
            <person name="Naranjo H.D."/>
            <person name="Lebbe L."/>
            <person name="Cnockaert M."/>
            <person name="Krigas N."/>
            <person name="Grigoriadou K."/>
            <person name="Maloupa E."/>
            <person name="Willems A."/>
        </authorList>
    </citation>
    <scope>NUCLEOTIDE SEQUENCE</scope>
    <source>
        <strain evidence="1">LMG 31231</strain>
    </source>
</reference>
<reference evidence="1" key="1">
    <citation type="submission" date="2020-01" db="EMBL/GenBank/DDBJ databases">
        <authorList>
            <person name="Rat A."/>
        </authorList>
    </citation>
    <scope>NUCLEOTIDE SEQUENCE</scope>
    <source>
        <strain evidence="1">LMG 31231</strain>
    </source>
</reference>
<name>A0A9X9X3G6_9PROT</name>
<protein>
    <recommendedName>
        <fullName evidence="3">DUF4071 domain-containing protein</fullName>
    </recommendedName>
</protein>
<dbReference type="InterPro" id="IPR046880">
    <property type="entry name" value="TPR-S"/>
</dbReference>
<gene>
    <name evidence="1" type="ORF">GXW76_22430</name>
</gene>
<sequence>MSDPLAEVLALEAEGLLFSAHDRAMAALAERPDDVALRYRATLTIARAGATGMALDLFHRLRLDAESDPEVAALGARLIKDRAFEQPVAVRGPLLAEAARRYDVLWRRGGAGWHGVNAAALKLLGGDRQAAAAVAEQVLEGHRDAGDYWSAATEAEALLLAGRTMEARRALEEAEARAGNDLSARATTRRQMRREAAALGLVPGFVDALRVPAVLHYTGHMPKPGQDEAATEQRLSAALDAAIAAEHVGAAFGGLAAGLDILAVEALLRAGIVPTAVLPCDPDTYEADSVAPAGARWVPRFRALLPRVRIIQLDERPYPGDDLHLAMAARRAMGLARLHARHRDGQAVQVTAWDGKAPRGAAGTGADVRSWTAAGGRSVHLGWPWPRNGAGNGNGATDAQRRPMAVLFGDLPRFSALDDAGLARFYEGPLTAMGAALDRHPSAYRNAWGDAVQVAFDQVITAAACAFDMRAALELQRPPIHPRFAIDFGPLLPVYDAVQRAEKFSGRAMTRAARIEPVTPPGRIFATEAFACEVALLPRGAGLACDYAGRIPTAKGFGSLPLYALRRAGAEEEMA</sequence>
<accession>A0A9X9X3G6</accession>
<dbReference type="Proteomes" id="UP001138751">
    <property type="component" value="Unassembled WGS sequence"/>
</dbReference>
<comment type="caution">
    <text evidence="1">The sequence shown here is derived from an EMBL/GenBank/DDBJ whole genome shotgun (WGS) entry which is preliminary data.</text>
</comment>
<dbReference type="InterPro" id="IPR029787">
    <property type="entry name" value="Nucleotide_cyclase"/>
</dbReference>
<proteinExistence type="predicted"/>
<evidence type="ECO:0008006" key="3">
    <source>
        <dbReference type="Google" id="ProtNLM"/>
    </source>
</evidence>